<dbReference type="Pfam" id="PF04854">
    <property type="entry name" value="DUF624"/>
    <property type="match status" value="1"/>
</dbReference>
<name>A0ABR9ZW58_9FIRM</name>
<evidence type="ECO:0000256" key="1">
    <source>
        <dbReference type="SAM" id="Phobius"/>
    </source>
</evidence>
<gene>
    <name evidence="2" type="ORF">ISU02_12130</name>
</gene>
<organism evidence="2 3">
    <name type="scientific">Fusibacter ferrireducens</name>
    <dbReference type="NCBI Taxonomy" id="2785058"/>
    <lineage>
        <taxon>Bacteria</taxon>
        <taxon>Bacillati</taxon>
        <taxon>Bacillota</taxon>
        <taxon>Clostridia</taxon>
        <taxon>Eubacteriales</taxon>
        <taxon>Eubacteriales Family XII. Incertae Sedis</taxon>
        <taxon>Fusibacter</taxon>
    </lineage>
</organism>
<keyword evidence="1" id="KW-0812">Transmembrane</keyword>
<sequence length="213" mass="24831">MKLFDIDSPFSQIMTLLYELILLNIYFLATVFLTLGFGTGVAITAMIYAIYHGLRREEGSVRQLYFKSLKMNFKQVTLYWVGIMVIASISYFNLLNIELLRQLSFIFVVFQYILIYELIVVSLYYFGIQSKLTLNNKEAIKSAFIMAHKHALTSISMIFTLLLLYILGRYVSSFFILIMFSAWAYILERVILEHIIIGKYVSDEVRAELKIEK</sequence>
<feature type="transmembrane region" description="Helical" evidence="1">
    <location>
        <begin position="72"/>
        <end position="92"/>
    </location>
</feature>
<comment type="caution">
    <text evidence="2">The sequence shown here is derived from an EMBL/GenBank/DDBJ whole genome shotgun (WGS) entry which is preliminary data.</text>
</comment>
<keyword evidence="1" id="KW-1133">Transmembrane helix</keyword>
<feature type="transmembrane region" description="Helical" evidence="1">
    <location>
        <begin position="147"/>
        <end position="167"/>
    </location>
</feature>
<protein>
    <submittedName>
        <fullName evidence="2">YesL family protein</fullName>
    </submittedName>
</protein>
<feature type="transmembrane region" description="Helical" evidence="1">
    <location>
        <begin position="104"/>
        <end position="126"/>
    </location>
</feature>
<keyword evidence="3" id="KW-1185">Reference proteome</keyword>
<accession>A0ABR9ZW58</accession>
<evidence type="ECO:0000313" key="3">
    <source>
        <dbReference type="Proteomes" id="UP000614200"/>
    </source>
</evidence>
<reference evidence="2 3" key="1">
    <citation type="submission" date="2020-11" db="EMBL/GenBank/DDBJ databases">
        <title>Fusibacter basophilias sp. nov.</title>
        <authorList>
            <person name="Qiu D."/>
        </authorList>
    </citation>
    <scope>NUCLEOTIDE SEQUENCE [LARGE SCALE GENOMIC DNA]</scope>
    <source>
        <strain evidence="2 3">Q10-2</strain>
    </source>
</reference>
<evidence type="ECO:0000313" key="2">
    <source>
        <dbReference type="EMBL" id="MBF4693859.1"/>
    </source>
</evidence>
<keyword evidence="1" id="KW-0472">Membrane</keyword>
<dbReference type="RefSeq" id="WP_194702103.1">
    <property type="nucleotide sequence ID" value="NZ_JADKNH010000007.1"/>
</dbReference>
<dbReference type="InterPro" id="IPR006938">
    <property type="entry name" value="DUF624"/>
</dbReference>
<dbReference type="EMBL" id="JADKNH010000007">
    <property type="protein sequence ID" value="MBF4693859.1"/>
    <property type="molecule type" value="Genomic_DNA"/>
</dbReference>
<dbReference type="Proteomes" id="UP000614200">
    <property type="component" value="Unassembled WGS sequence"/>
</dbReference>
<proteinExistence type="predicted"/>
<feature type="transmembrane region" description="Helical" evidence="1">
    <location>
        <begin position="20"/>
        <end position="51"/>
    </location>
</feature>
<feature type="transmembrane region" description="Helical" evidence="1">
    <location>
        <begin position="173"/>
        <end position="192"/>
    </location>
</feature>